<evidence type="ECO:0000259" key="1">
    <source>
        <dbReference type="Pfam" id="PF18962"/>
    </source>
</evidence>
<name>A0ABW5B2P5_9BACT</name>
<proteinExistence type="predicted"/>
<sequence length="741" mass="83176">MAQVILEPGDYRTIGSGNYNNHEIWETWDGTNWIPATEKPNQFNNIFIDQNHEVQLLANEEANNVYLYSAAGPGRKLNLQNFELQVYGALRALTKIGNVFHTNNVTNALIDWIYPETGKIVFKGFSRNVVDRATWSANTTNSRFTVVFDPEPGETLWVNSAFKANAFIIQSGTVVQTLNTAGIPACSTFSFNNQMIFNGNGPYGDLIIEPGATLVSECSSPLAQMIRRSETIPASLMHVKPGGNLVFLGNDPLIDAELILFEGNVIYRASLGNQNLARTTFPSSGNPFIYHNLFFENGSDKILPENLSIRGNLIVDPGVAIIEATVSRITFDGDGIQEVQGWEVNIEEVEINKPSGSLSLNSDLRTKGNLIIKNGQIDFNGFDLYINTEGNGSLIYEGGSWLNLHHLFYQNIPDVLGEQNATFPFEDAYQGGIRKVQLTGNSPGGNLNIRYIEIPGANWEPLFSDTDGTPMLYQLNSYFEISSSASDNSEIEMKISAENLIVDDVDDLRIVSNGMASPGIHLPGQDPVKLWGRRLLAFENLNGQTFTIGSFRELSVLPVVWLNVRATWENQGETLISWSTAREKNNEKFILFRSLEGITNFEPIAIIPSKGDNPEPQEYHFKHKERFSHPDIYFQIAQIDLDGKESYSVVFRLDDWQKTEDAKLLIWPNPHQNGKLNIEFPKNWHGEDISFQLFDSSGLLYSQGSIYEADLEKDLENLHEGIYFLVFKFNNEIQVSRILKR</sequence>
<protein>
    <submittedName>
        <fullName evidence="2">T9SS type A sorting domain-containing protein</fullName>
    </submittedName>
</protein>
<accession>A0ABW5B2P5</accession>
<gene>
    <name evidence="2" type="ORF">ACFSKV_00870</name>
</gene>
<evidence type="ECO:0000313" key="2">
    <source>
        <dbReference type="EMBL" id="MFD2200097.1"/>
    </source>
</evidence>
<keyword evidence="3" id="KW-1185">Reference proteome</keyword>
<comment type="caution">
    <text evidence="2">The sequence shown here is derived from an EMBL/GenBank/DDBJ whole genome shotgun (WGS) entry which is preliminary data.</text>
</comment>
<dbReference type="InterPro" id="IPR026444">
    <property type="entry name" value="Secre_tail"/>
</dbReference>
<dbReference type="Proteomes" id="UP001597414">
    <property type="component" value="Unassembled WGS sequence"/>
</dbReference>
<dbReference type="RefSeq" id="WP_380799649.1">
    <property type="nucleotide sequence ID" value="NZ_JBHUIV010000002.1"/>
</dbReference>
<dbReference type="EMBL" id="JBHUIV010000002">
    <property type="protein sequence ID" value="MFD2200097.1"/>
    <property type="molecule type" value="Genomic_DNA"/>
</dbReference>
<reference evidence="3" key="1">
    <citation type="journal article" date="2019" name="Int. J. Syst. Evol. Microbiol.">
        <title>The Global Catalogue of Microorganisms (GCM) 10K type strain sequencing project: providing services to taxonomists for standard genome sequencing and annotation.</title>
        <authorList>
            <consortium name="The Broad Institute Genomics Platform"/>
            <consortium name="The Broad Institute Genome Sequencing Center for Infectious Disease"/>
            <person name="Wu L."/>
            <person name="Ma J."/>
        </authorList>
    </citation>
    <scope>NUCLEOTIDE SEQUENCE [LARGE SCALE GENOMIC DNA]</scope>
    <source>
        <strain evidence="3">KCTC 19812</strain>
    </source>
</reference>
<organism evidence="2 3">
    <name type="scientific">Shivajiella indica</name>
    <dbReference type="NCBI Taxonomy" id="872115"/>
    <lineage>
        <taxon>Bacteria</taxon>
        <taxon>Pseudomonadati</taxon>
        <taxon>Bacteroidota</taxon>
        <taxon>Cytophagia</taxon>
        <taxon>Cytophagales</taxon>
        <taxon>Cyclobacteriaceae</taxon>
        <taxon>Shivajiella</taxon>
    </lineage>
</organism>
<dbReference type="Pfam" id="PF18962">
    <property type="entry name" value="Por_Secre_tail"/>
    <property type="match status" value="1"/>
</dbReference>
<evidence type="ECO:0000313" key="3">
    <source>
        <dbReference type="Proteomes" id="UP001597414"/>
    </source>
</evidence>
<dbReference type="NCBIfam" id="TIGR04183">
    <property type="entry name" value="Por_Secre_tail"/>
    <property type="match status" value="1"/>
</dbReference>
<feature type="domain" description="Secretion system C-terminal sorting" evidence="1">
    <location>
        <begin position="666"/>
        <end position="737"/>
    </location>
</feature>